<keyword evidence="3" id="KW-1185">Reference proteome</keyword>
<dbReference type="EMBL" id="BKCP01007893">
    <property type="protein sequence ID" value="GER47384.1"/>
    <property type="molecule type" value="Genomic_DNA"/>
</dbReference>
<dbReference type="AlphaFoldDB" id="A0A5A7QQ71"/>
<dbReference type="Gene3D" id="3.30.420.10">
    <property type="entry name" value="Ribonuclease H-like superfamily/Ribonuclease H"/>
    <property type="match status" value="1"/>
</dbReference>
<evidence type="ECO:0000313" key="3">
    <source>
        <dbReference type="Proteomes" id="UP000325081"/>
    </source>
</evidence>
<protein>
    <submittedName>
        <fullName evidence="2">5-keto-4-deoxy-D-glucarate aldolase</fullName>
    </submittedName>
</protein>
<dbReference type="InterPro" id="IPR036397">
    <property type="entry name" value="RNaseH_sf"/>
</dbReference>
<evidence type="ECO:0000313" key="2">
    <source>
        <dbReference type="EMBL" id="GER47384.1"/>
    </source>
</evidence>
<proteinExistence type="predicted"/>
<organism evidence="2 3">
    <name type="scientific">Striga asiatica</name>
    <name type="common">Asiatic witchweed</name>
    <name type="synonym">Buchnera asiatica</name>
    <dbReference type="NCBI Taxonomy" id="4170"/>
    <lineage>
        <taxon>Eukaryota</taxon>
        <taxon>Viridiplantae</taxon>
        <taxon>Streptophyta</taxon>
        <taxon>Embryophyta</taxon>
        <taxon>Tracheophyta</taxon>
        <taxon>Spermatophyta</taxon>
        <taxon>Magnoliopsida</taxon>
        <taxon>eudicotyledons</taxon>
        <taxon>Gunneridae</taxon>
        <taxon>Pentapetalae</taxon>
        <taxon>asterids</taxon>
        <taxon>lamiids</taxon>
        <taxon>Lamiales</taxon>
        <taxon>Orobanchaceae</taxon>
        <taxon>Buchnereae</taxon>
        <taxon>Striga</taxon>
    </lineage>
</organism>
<reference evidence="3" key="1">
    <citation type="journal article" date="2019" name="Curr. Biol.">
        <title>Genome Sequence of Striga asiatica Provides Insight into the Evolution of Plant Parasitism.</title>
        <authorList>
            <person name="Yoshida S."/>
            <person name="Kim S."/>
            <person name="Wafula E.K."/>
            <person name="Tanskanen J."/>
            <person name="Kim Y.M."/>
            <person name="Honaas L."/>
            <person name="Yang Z."/>
            <person name="Spallek T."/>
            <person name="Conn C.E."/>
            <person name="Ichihashi Y."/>
            <person name="Cheong K."/>
            <person name="Cui S."/>
            <person name="Der J.P."/>
            <person name="Gundlach H."/>
            <person name="Jiao Y."/>
            <person name="Hori C."/>
            <person name="Ishida J.K."/>
            <person name="Kasahara H."/>
            <person name="Kiba T."/>
            <person name="Kim M.S."/>
            <person name="Koo N."/>
            <person name="Laohavisit A."/>
            <person name="Lee Y.H."/>
            <person name="Lumba S."/>
            <person name="McCourt P."/>
            <person name="Mortimer J.C."/>
            <person name="Mutuku J.M."/>
            <person name="Nomura T."/>
            <person name="Sasaki-Sekimoto Y."/>
            <person name="Seto Y."/>
            <person name="Wang Y."/>
            <person name="Wakatake T."/>
            <person name="Sakakibara H."/>
            <person name="Demura T."/>
            <person name="Yamaguchi S."/>
            <person name="Yoneyama K."/>
            <person name="Manabe R.I."/>
            <person name="Nelson D.C."/>
            <person name="Schulman A.H."/>
            <person name="Timko M.P."/>
            <person name="dePamphilis C.W."/>
            <person name="Choi D."/>
            <person name="Shirasu K."/>
        </authorList>
    </citation>
    <scope>NUCLEOTIDE SEQUENCE [LARGE SCALE GENOMIC DNA]</scope>
    <source>
        <strain evidence="3">cv. UVA1</strain>
    </source>
</reference>
<dbReference type="OrthoDB" id="909526at2759"/>
<dbReference type="PANTHER" id="PTHR35046">
    <property type="entry name" value="ZINC KNUCKLE (CCHC-TYPE) FAMILY PROTEIN"/>
    <property type="match status" value="1"/>
</dbReference>
<comment type="caution">
    <text evidence="2">The sequence shown here is derived from an EMBL/GenBank/DDBJ whole genome shotgun (WGS) entry which is preliminary data.</text>
</comment>
<evidence type="ECO:0000259" key="1">
    <source>
        <dbReference type="PROSITE" id="PS50994"/>
    </source>
</evidence>
<dbReference type="PANTHER" id="PTHR35046:SF26">
    <property type="entry name" value="RNA-DIRECTED DNA POLYMERASE"/>
    <property type="match status" value="1"/>
</dbReference>
<dbReference type="PROSITE" id="PS50994">
    <property type="entry name" value="INTEGRASE"/>
    <property type="match status" value="1"/>
</dbReference>
<gene>
    <name evidence="2" type="ORF">STAS_24488</name>
</gene>
<name>A0A5A7QQ71_STRAF</name>
<dbReference type="GO" id="GO:0015074">
    <property type="term" value="P:DNA integration"/>
    <property type="evidence" value="ECO:0007669"/>
    <property type="project" value="InterPro"/>
</dbReference>
<accession>A0A5A7QQ71</accession>
<feature type="domain" description="Integrase catalytic" evidence="1">
    <location>
        <begin position="71"/>
        <end position="163"/>
    </location>
</feature>
<dbReference type="InterPro" id="IPR012337">
    <property type="entry name" value="RNaseH-like_sf"/>
</dbReference>
<dbReference type="Proteomes" id="UP000325081">
    <property type="component" value="Unassembled WGS sequence"/>
</dbReference>
<dbReference type="SUPFAM" id="SSF53098">
    <property type="entry name" value="Ribonuclease H-like"/>
    <property type="match status" value="1"/>
</dbReference>
<sequence length="163" mass="18693">MKAQDEAARNYDNHDGLLLFKWKVYMPNCGQVPSAIIGHLYISKVGDFVARSDEYQQVKVDSWRSSGLLLPLPIPDRISEDVTVNFIERLPLTNGFDGVMVVVDQLAKYAHFIQLTHPYTAKSIAKLFVEYVVKLHGVPRSIVSEQDQIFMSNFWKEFFKMHG</sequence>
<dbReference type="GO" id="GO:0003676">
    <property type="term" value="F:nucleic acid binding"/>
    <property type="evidence" value="ECO:0007669"/>
    <property type="project" value="InterPro"/>
</dbReference>
<dbReference type="InterPro" id="IPR001584">
    <property type="entry name" value="Integrase_cat-core"/>
</dbReference>